<evidence type="ECO:0000256" key="4">
    <source>
        <dbReference type="PROSITE-ProRule" id="PRU00134"/>
    </source>
</evidence>
<name>A0A167TI87_9AGAM</name>
<evidence type="ECO:0000256" key="3">
    <source>
        <dbReference type="ARBA" id="ARBA00022833"/>
    </source>
</evidence>
<keyword evidence="1" id="KW-0479">Metal-binding</keyword>
<dbReference type="InterPro" id="IPR002893">
    <property type="entry name" value="Znf_MYND"/>
</dbReference>
<dbReference type="PROSITE" id="PS50865">
    <property type="entry name" value="ZF_MYND_2"/>
    <property type="match status" value="1"/>
</dbReference>
<evidence type="ECO:0000256" key="2">
    <source>
        <dbReference type="ARBA" id="ARBA00022771"/>
    </source>
</evidence>
<dbReference type="STRING" id="436010.A0A167TI87"/>
<protein>
    <recommendedName>
        <fullName evidence="5">MYND-type domain-containing protein</fullName>
    </recommendedName>
</protein>
<dbReference type="GO" id="GO:0008270">
    <property type="term" value="F:zinc ion binding"/>
    <property type="evidence" value="ECO:0007669"/>
    <property type="project" value="UniProtKB-KW"/>
</dbReference>
<reference evidence="6 7" key="1">
    <citation type="journal article" date="2016" name="Mol. Biol. Evol.">
        <title>Comparative Genomics of Early-Diverging Mushroom-Forming Fungi Provides Insights into the Origins of Lignocellulose Decay Capabilities.</title>
        <authorList>
            <person name="Nagy L.G."/>
            <person name="Riley R."/>
            <person name="Tritt A."/>
            <person name="Adam C."/>
            <person name="Daum C."/>
            <person name="Floudas D."/>
            <person name="Sun H."/>
            <person name="Yadav J.S."/>
            <person name="Pangilinan J."/>
            <person name="Larsson K.H."/>
            <person name="Matsuura K."/>
            <person name="Barry K."/>
            <person name="Labutti K."/>
            <person name="Kuo R."/>
            <person name="Ohm R.A."/>
            <person name="Bhattacharya S.S."/>
            <person name="Shirouzu T."/>
            <person name="Yoshinaga Y."/>
            <person name="Martin F.M."/>
            <person name="Grigoriev I.V."/>
            <person name="Hibbett D.S."/>
        </authorList>
    </citation>
    <scope>NUCLEOTIDE SEQUENCE [LARGE SCALE GENOMIC DNA]</scope>
    <source>
        <strain evidence="6 7">CBS 109695</strain>
    </source>
</reference>
<keyword evidence="3" id="KW-0862">Zinc</keyword>
<evidence type="ECO:0000259" key="5">
    <source>
        <dbReference type="PROSITE" id="PS50865"/>
    </source>
</evidence>
<evidence type="ECO:0000313" key="6">
    <source>
        <dbReference type="EMBL" id="KZP02967.1"/>
    </source>
</evidence>
<dbReference type="AlphaFoldDB" id="A0A167TI87"/>
<dbReference type="SUPFAM" id="SSF144232">
    <property type="entry name" value="HIT/MYND zinc finger-like"/>
    <property type="match status" value="1"/>
</dbReference>
<accession>A0A167TI87</accession>
<evidence type="ECO:0000313" key="7">
    <source>
        <dbReference type="Proteomes" id="UP000076532"/>
    </source>
</evidence>
<organism evidence="6 7">
    <name type="scientific">Athelia psychrophila</name>
    <dbReference type="NCBI Taxonomy" id="1759441"/>
    <lineage>
        <taxon>Eukaryota</taxon>
        <taxon>Fungi</taxon>
        <taxon>Dikarya</taxon>
        <taxon>Basidiomycota</taxon>
        <taxon>Agaricomycotina</taxon>
        <taxon>Agaricomycetes</taxon>
        <taxon>Agaricomycetidae</taxon>
        <taxon>Atheliales</taxon>
        <taxon>Atheliaceae</taxon>
        <taxon>Athelia</taxon>
    </lineage>
</organism>
<keyword evidence="2 4" id="KW-0863">Zinc-finger</keyword>
<evidence type="ECO:0000256" key="1">
    <source>
        <dbReference type="ARBA" id="ARBA00022723"/>
    </source>
</evidence>
<dbReference type="EMBL" id="KV418213">
    <property type="protein sequence ID" value="KZP02967.1"/>
    <property type="molecule type" value="Genomic_DNA"/>
</dbReference>
<dbReference type="Proteomes" id="UP000076532">
    <property type="component" value="Unassembled WGS sequence"/>
</dbReference>
<proteinExistence type="predicted"/>
<dbReference type="Pfam" id="PF01753">
    <property type="entry name" value="zf-MYND"/>
    <property type="match status" value="1"/>
</dbReference>
<gene>
    <name evidence="6" type="ORF">FIBSPDRAFT_1021974</name>
</gene>
<dbReference type="Gene3D" id="6.10.140.2220">
    <property type="match status" value="1"/>
</dbReference>
<dbReference type="OrthoDB" id="194358at2759"/>
<sequence>MRAGLNEKRALTAEAKLCCTKCNKQETSKTPLQACSRCRFVRYCGKECQLEHYKITHKRDCVNFQDPPLCHAFNCKSIFPGCSYTERPIFSKGVKNGMGCWISAGGSTDRRLATLPGGLKNRPGRNGPPPSMEQMMAMIPGAMDGRILTLTVLVQNRTPKATPMDVWYFMAMGTPAGTPIIMEGKTEGEKKDVIHHFYRSRCVGQTVVSVELTHFNGKHVKDKDSCPAILDQSCCAVPLKAGDYAQYTAEFRCGGPKVTRELQALELLDHIVFRTTQHSPGHTQT</sequence>
<keyword evidence="7" id="KW-1185">Reference proteome</keyword>
<feature type="domain" description="MYND-type" evidence="5">
    <location>
        <begin position="19"/>
        <end position="61"/>
    </location>
</feature>